<dbReference type="Pfam" id="PF00089">
    <property type="entry name" value="Trypsin"/>
    <property type="match status" value="1"/>
</dbReference>
<dbReference type="SMR" id="B4L1H3"/>
<dbReference type="PANTHER" id="PTHR24264:SF54">
    <property type="entry name" value="PEPTIDASE S1 DOMAIN-CONTAINING PROTEIN"/>
    <property type="match status" value="1"/>
</dbReference>
<dbReference type="eggNOG" id="KOG3627">
    <property type="taxonomic scope" value="Eukaryota"/>
</dbReference>
<dbReference type="KEGG" id="dmo:Dmoj_GI15318"/>
<dbReference type="Proteomes" id="UP000009192">
    <property type="component" value="Unassembled WGS sequence"/>
</dbReference>
<feature type="region of interest" description="Disordered" evidence="4">
    <location>
        <begin position="333"/>
        <end position="374"/>
    </location>
</feature>
<protein>
    <recommendedName>
        <fullName evidence="5">Peptidase S1 domain-containing protein</fullName>
    </recommendedName>
</protein>
<sequence length="406" mass="45563">MLMCTDFYENESVSYSQSNYCVPFIINKYIYIFFSELKNMNSIVNIRLEGKMNALGLFLIVLCSSLGVTESGQTGEMSTEEIIANQDLRWDVENPLNTDSFVSLRRKQTNDSHYGAGHVCGGSLISHNVVLTAAHCFMDRTSMDGTFLDKSNFIVVLDKKHLLMPNDKPLTFGVDEVAVLMTMFNMKSYDKDIALIHLNGTVPPFIRPVQMTTVTAQPLTHCQISAWNNDQVEYFLGHLVKLNVTLIEQPACQQVDLQPGMICVENTNDTKLAACTADGGGPLLCQGQLVGISSWGIRCGVPNQSGIYTSVHHYKAWIDEFVKRYDIREQRQAVEKEADSDEEADREDREDRDLDSDRDDNDFDGGPDSKDLTDAIDATKAMGGAKAFKPSNMHLYSIFLFTIYRF</sequence>
<feature type="domain" description="Peptidase S1" evidence="5">
    <location>
        <begin position="82"/>
        <end position="323"/>
    </location>
</feature>
<organism evidence="6 7">
    <name type="scientific">Drosophila mojavensis</name>
    <name type="common">Fruit fly</name>
    <dbReference type="NCBI Taxonomy" id="7230"/>
    <lineage>
        <taxon>Eukaryota</taxon>
        <taxon>Metazoa</taxon>
        <taxon>Ecdysozoa</taxon>
        <taxon>Arthropoda</taxon>
        <taxon>Hexapoda</taxon>
        <taxon>Insecta</taxon>
        <taxon>Pterygota</taxon>
        <taxon>Neoptera</taxon>
        <taxon>Endopterygota</taxon>
        <taxon>Diptera</taxon>
        <taxon>Brachycera</taxon>
        <taxon>Muscomorpha</taxon>
        <taxon>Ephydroidea</taxon>
        <taxon>Drosophilidae</taxon>
        <taxon>Drosophila</taxon>
    </lineage>
</organism>
<dbReference type="PROSITE" id="PS00134">
    <property type="entry name" value="TRYPSIN_HIS"/>
    <property type="match status" value="1"/>
</dbReference>
<dbReference type="InterPro" id="IPR009003">
    <property type="entry name" value="Peptidase_S1_PA"/>
</dbReference>
<feature type="compositionally biased region" description="Acidic residues" evidence="4">
    <location>
        <begin position="353"/>
        <end position="365"/>
    </location>
</feature>
<evidence type="ECO:0000313" key="6">
    <source>
        <dbReference type="EMBL" id="EDW06694.2"/>
    </source>
</evidence>
<dbReference type="SUPFAM" id="SSF50494">
    <property type="entry name" value="Trypsin-like serine proteases"/>
    <property type="match status" value="1"/>
</dbReference>
<gene>
    <name evidence="6" type="primary">Dmoj\GI15318</name>
    <name evidence="6" type="ORF">Dmoj_GI15318</name>
</gene>
<evidence type="ECO:0000256" key="3">
    <source>
        <dbReference type="ARBA" id="ARBA00022825"/>
    </source>
</evidence>
<dbReference type="InterPro" id="IPR050127">
    <property type="entry name" value="Serine_Proteases_S1"/>
</dbReference>
<dbReference type="GO" id="GO:0005615">
    <property type="term" value="C:extracellular space"/>
    <property type="evidence" value="ECO:0007669"/>
    <property type="project" value="TreeGrafter"/>
</dbReference>
<dbReference type="GO" id="GO:0006508">
    <property type="term" value="P:proteolysis"/>
    <property type="evidence" value="ECO:0007669"/>
    <property type="project" value="UniProtKB-KW"/>
</dbReference>
<dbReference type="GO" id="GO:0004252">
    <property type="term" value="F:serine-type endopeptidase activity"/>
    <property type="evidence" value="ECO:0007669"/>
    <property type="project" value="InterPro"/>
</dbReference>
<evidence type="ECO:0000259" key="5">
    <source>
        <dbReference type="PROSITE" id="PS50240"/>
    </source>
</evidence>
<keyword evidence="3" id="KW-0720">Serine protease</keyword>
<dbReference type="InterPro" id="IPR001254">
    <property type="entry name" value="Trypsin_dom"/>
</dbReference>
<keyword evidence="2 6" id="KW-0378">Hydrolase</keyword>
<reference evidence="6 7" key="1">
    <citation type="journal article" date="2007" name="Nature">
        <title>Evolution of genes and genomes on the Drosophila phylogeny.</title>
        <authorList>
            <consortium name="Drosophila 12 Genomes Consortium"/>
            <person name="Clark A.G."/>
            <person name="Eisen M.B."/>
            <person name="Smith D.R."/>
            <person name="Bergman C.M."/>
            <person name="Oliver B."/>
            <person name="Markow T.A."/>
            <person name="Kaufman T.C."/>
            <person name="Kellis M."/>
            <person name="Gelbart W."/>
            <person name="Iyer V.N."/>
            <person name="Pollard D.A."/>
            <person name="Sackton T.B."/>
            <person name="Larracuente A.M."/>
            <person name="Singh N.D."/>
            <person name="Abad J.P."/>
            <person name="Abt D.N."/>
            <person name="Adryan B."/>
            <person name="Aguade M."/>
            <person name="Akashi H."/>
            <person name="Anderson W.W."/>
            <person name="Aquadro C.F."/>
            <person name="Ardell D.H."/>
            <person name="Arguello R."/>
            <person name="Artieri C.G."/>
            <person name="Barbash D.A."/>
            <person name="Barker D."/>
            <person name="Barsanti P."/>
            <person name="Batterham P."/>
            <person name="Batzoglou S."/>
            <person name="Begun D."/>
            <person name="Bhutkar A."/>
            <person name="Blanco E."/>
            <person name="Bosak S.A."/>
            <person name="Bradley R.K."/>
            <person name="Brand A.D."/>
            <person name="Brent M.R."/>
            <person name="Brooks A.N."/>
            <person name="Brown R.H."/>
            <person name="Butlin R.K."/>
            <person name="Caggese C."/>
            <person name="Calvi B.R."/>
            <person name="Bernardo de Carvalho A."/>
            <person name="Caspi A."/>
            <person name="Castrezana S."/>
            <person name="Celniker S.E."/>
            <person name="Chang J.L."/>
            <person name="Chapple C."/>
            <person name="Chatterji S."/>
            <person name="Chinwalla A."/>
            <person name="Civetta A."/>
            <person name="Clifton S.W."/>
            <person name="Comeron J.M."/>
            <person name="Costello J.C."/>
            <person name="Coyne J.A."/>
            <person name="Daub J."/>
            <person name="David R.G."/>
            <person name="Delcher A.L."/>
            <person name="Delehaunty K."/>
            <person name="Do C.B."/>
            <person name="Ebling H."/>
            <person name="Edwards K."/>
            <person name="Eickbush T."/>
            <person name="Evans J.D."/>
            <person name="Filipski A."/>
            <person name="Findeiss S."/>
            <person name="Freyhult E."/>
            <person name="Fulton L."/>
            <person name="Fulton R."/>
            <person name="Garcia A.C."/>
            <person name="Gardiner A."/>
            <person name="Garfield D.A."/>
            <person name="Garvin B.E."/>
            <person name="Gibson G."/>
            <person name="Gilbert D."/>
            <person name="Gnerre S."/>
            <person name="Godfrey J."/>
            <person name="Good R."/>
            <person name="Gotea V."/>
            <person name="Gravely B."/>
            <person name="Greenberg A.J."/>
            <person name="Griffiths-Jones S."/>
            <person name="Gross S."/>
            <person name="Guigo R."/>
            <person name="Gustafson E.A."/>
            <person name="Haerty W."/>
            <person name="Hahn M.W."/>
            <person name="Halligan D.L."/>
            <person name="Halpern A.L."/>
            <person name="Halter G.M."/>
            <person name="Han M.V."/>
            <person name="Heger A."/>
            <person name="Hillier L."/>
            <person name="Hinrichs A.S."/>
            <person name="Holmes I."/>
            <person name="Hoskins R.A."/>
            <person name="Hubisz M.J."/>
            <person name="Hultmark D."/>
            <person name="Huntley M.A."/>
            <person name="Jaffe D.B."/>
            <person name="Jagadeeshan S."/>
            <person name="Jeck W.R."/>
            <person name="Johnson J."/>
            <person name="Jones C.D."/>
            <person name="Jordan W.C."/>
            <person name="Karpen G.H."/>
            <person name="Kataoka E."/>
            <person name="Keightley P.D."/>
            <person name="Kheradpour P."/>
            <person name="Kirkness E.F."/>
            <person name="Koerich L.B."/>
            <person name="Kristiansen K."/>
            <person name="Kudrna D."/>
            <person name="Kulathinal R.J."/>
            <person name="Kumar S."/>
            <person name="Kwok R."/>
            <person name="Lander E."/>
            <person name="Langley C.H."/>
            <person name="Lapoint R."/>
            <person name="Lazzaro B.P."/>
            <person name="Lee S.J."/>
            <person name="Levesque L."/>
            <person name="Li R."/>
            <person name="Lin C.F."/>
            <person name="Lin M.F."/>
            <person name="Lindblad-Toh K."/>
            <person name="Llopart A."/>
            <person name="Long M."/>
            <person name="Low L."/>
            <person name="Lozovsky E."/>
            <person name="Lu J."/>
            <person name="Luo M."/>
            <person name="Machado C.A."/>
            <person name="Makalowski W."/>
            <person name="Marzo M."/>
            <person name="Matsuda M."/>
            <person name="Matzkin L."/>
            <person name="McAllister B."/>
            <person name="McBride C.S."/>
            <person name="McKernan B."/>
            <person name="McKernan K."/>
            <person name="Mendez-Lago M."/>
            <person name="Minx P."/>
            <person name="Mollenhauer M.U."/>
            <person name="Montooth K."/>
            <person name="Mount S.M."/>
            <person name="Mu X."/>
            <person name="Myers E."/>
            <person name="Negre B."/>
            <person name="Newfeld S."/>
            <person name="Nielsen R."/>
            <person name="Noor M.A."/>
            <person name="O'Grady P."/>
            <person name="Pachter L."/>
            <person name="Papaceit M."/>
            <person name="Parisi M.J."/>
            <person name="Parisi M."/>
            <person name="Parts L."/>
            <person name="Pedersen J.S."/>
            <person name="Pesole G."/>
            <person name="Phillippy A.M."/>
            <person name="Ponting C.P."/>
            <person name="Pop M."/>
            <person name="Porcelli D."/>
            <person name="Powell J.R."/>
            <person name="Prohaska S."/>
            <person name="Pruitt K."/>
            <person name="Puig M."/>
            <person name="Quesneville H."/>
            <person name="Ram K.R."/>
            <person name="Rand D."/>
            <person name="Rasmussen M.D."/>
            <person name="Reed L.K."/>
            <person name="Reenan R."/>
            <person name="Reily A."/>
            <person name="Remington K.A."/>
            <person name="Rieger T.T."/>
            <person name="Ritchie M.G."/>
            <person name="Robin C."/>
            <person name="Rogers Y.H."/>
            <person name="Rohde C."/>
            <person name="Rozas J."/>
            <person name="Rubenfield M.J."/>
            <person name="Ruiz A."/>
            <person name="Russo S."/>
            <person name="Salzberg S.L."/>
            <person name="Sanchez-Gracia A."/>
            <person name="Saranga D.J."/>
            <person name="Sato H."/>
            <person name="Schaeffer S.W."/>
            <person name="Schatz M.C."/>
            <person name="Schlenke T."/>
            <person name="Schwartz R."/>
            <person name="Segarra C."/>
            <person name="Singh R.S."/>
            <person name="Sirot L."/>
            <person name="Sirota M."/>
            <person name="Sisneros N.B."/>
            <person name="Smith C.D."/>
            <person name="Smith T.F."/>
            <person name="Spieth J."/>
            <person name="Stage D.E."/>
            <person name="Stark A."/>
            <person name="Stephan W."/>
            <person name="Strausberg R.L."/>
            <person name="Strempel S."/>
            <person name="Sturgill D."/>
            <person name="Sutton G."/>
            <person name="Sutton G.G."/>
            <person name="Tao W."/>
            <person name="Teichmann S."/>
            <person name="Tobari Y.N."/>
            <person name="Tomimura Y."/>
            <person name="Tsolas J.M."/>
            <person name="Valente V.L."/>
            <person name="Venter E."/>
            <person name="Venter J.C."/>
            <person name="Vicario S."/>
            <person name="Vieira F.G."/>
            <person name="Vilella A.J."/>
            <person name="Villasante A."/>
            <person name="Walenz B."/>
            <person name="Wang J."/>
            <person name="Wasserman M."/>
            <person name="Watts T."/>
            <person name="Wilson D."/>
            <person name="Wilson R.K."/>
            <person name="Wing R.A."/>
            <person name="Wolfner M.F."/>
            <person name="Wong A."/>
            <person name="Wong G.K."/>
            <person name="Wu C.I."/>
            <person name="Wu G."/>
            <person name="Yamamoto D."/>
            <person name="Yang H.P."/>
            <person name="Yang S.P."/>
            <person name="Yorke J.A."/>
            <person name="Yoshida K."/>
            <person name="Zdobnov E."/>
            <person name="Zhang P."/>
            <person name="Zhang Y."/>
            <person name="Zimin A.V."/>
            <person name="Baldwin J."/>
            <person name="Abdouelleil A."/>
            <person name="Abdulkadir J."/>
            <person name="Abebe A."/>
            <person name="Abera B."/>
            <person name="Abreu J."/>
            <person name="Acer S.C."/>
            <person name="Aftuck L."/>
            <person name="Alexander A."/>
            <person name="An P."/>
            <person name="Anderson E."/>
            <person name="Anderson S."/>
            <person name="Arachi H."/>
            <person name="Azer M."/>
            <person name="Bachantsang P."/>
            <person name="Barry A."/>
            <person name="Bayul T."/>
            <person name="Berlin A."/>
            <person name="Bessette D."/>
            <person name="Bloom T."/>
            <person name="Blye J."/>
            <person name="Boguslavskiy L."/>
            <person name="Bonnet C."/>
            <person name="Boukhgalter B."/>
            <person name="Bourzgui I."/>
            <person name="Brown A."/>
            <person name="Cahill P."/>
            <person name="Channer S."/>
            <person name="Cheshatsang Y."/>
            <person name="Chuda L."/>
            <person name="Citroen M."/>
            <person name="Collymore A."/>
            <person name="Cooke P."/>
            <person name="Costello M."/>
            <person name="D'Aco K."/>
            <person name="Daza R."/>
            <person name="De Haan G."/>
            <person name="DeGray S."/>
            <person name="DeMaso C."/>
            <person name="Dhargay N."/>
            <person name="Dooley K."/>
            <person name="Dooley E."/>
            <person name="Doricent M."/>
            <person name="Dorje P."/>
            <person name="Dorjee K."/>
            <person name="Dupes A."/>
            <person name="Elong R."/>
            <person name="Falk J."/>
            <person name="Farina A."/>
            <person name="Faro S."/>
            <person name="Ferguson D."/>
            <person name="Fisher S."/>
            <person name="Foley C.D."/>
            <person name="Franke A."/>
            <person name="Friedrich D."/>
            <person name="Gadbois L."/>
            <person name="Gearin G."/>
            <person name="Gearin C.R."/>
            <person name="Giannoukos G."/>
            <person name="Goode T."/>
            <person name="Graham J."/>
            <person name="Grandbois E."/>
            <person name="Grewal S."/>
            <person name="Gyaltsen K."/>
            <person name="Hafez N."/>
            <person name="Hagos B."/>
            <person name="Hall J."/>
            <person name="Henson C."/>
            <person name="Hollinger A."/>
            <person name="Honan T."/>
            <person name="Huard M.D."/>
            <person name="Hughes L."/>
            <person name="Hurhula B."/>
            <person name="Husby M.E."/>
            <person name="Kamat A."/>
            <person name="Kanga B."/>
            <person name="Kashin S."/>
            <person name="Khazanovich D."/>
            <person name="Kisner P."/>
            <person name="Lance K."/>
            <person name="Lara M."/>
            <person name="Lee W."/>
            <person name="Lennon N."/>
            <person name="Letendre F."/>
            <person name="LeVine R."/>
            <person name="Lipovsky A."/>
            <person name="Liu X."/>
            <person name="Liu J."/>
            <person name="Liu S."/>
            <person name="Lokyitsang T."/>
            <person name="Lokyitsang Y."/>
            <person name="Lubonja R."/>
            <person name="Lui A."/>
            <person name="MacDonald P."/>
            <person name="Magnisalis V."/>
            <person name="Maru K."/>
            <person name="Matthews C."/>
            <person name="McCusker W."/>
            <person name="McDonough S."/>
            <person name="Mehta T."/>
            <person name="Meldrim J."/>
            <person name="Meneus L."/>
            <person name="Mihai O."/>
            <person name="Mihalev A."/>
            <person name="Mihova T."/>
            <person name="Mittelman R."/>
            <person name="Mlenga V."/>
            <person name="Montmayeur A."/>
            <person name="Mulrain L."/>
            <person name="Navidi A."/>
            <person name="Naylor J."/>
            <person name="Negash T."/>
            <person name="Nguyen T."/>
            <person name="Nguyen N."/>
            <person name="Nicol R."/>
            <person name="Norbu C."/>
            <person name="Norbu N."/>
            <person name="Novod N."/>
            <person name="O'Neill B."/>
            <person name="Osman S."/>
            <person name="Markiewicz E."/>
            <person name="Oyono O.L."/>
            <person name="Patti C."/>
            <person name="Phunkhang P."/>
            <person name="Pierre F."/>
            <person name="Priest M."/>
            <person name="Raghuraman S."/>
            <person name="Rege F."/>
            <person name="Reyes R."/>
            <person name="Rise C."/>
            <person name="Rogov P."/>
            <person name="Ross K."/>
            <person name="Ryan E."/>
            <person name="Settipalli S."/>
            <person name="Shea T."/>
            <person name="Sherpa N."/>
            <person name="Shi L."/>
            <person name="Shih D."/>
            <person name="Sparrow T."/>
            <person name="Spaulding J."/>
            <person name="Stalker J."/>
            <person name="Stange-Thomann N."/>
            <person name="Stavropoulos S."/>
            <person name="Stone C."/>
            <person name="Strader C."/>
            <person name="Tesfaye S."/>
            <person name="Thomson T."/>
            <person name="Thoulutsang Y."/>
            <person name="Thoulutsang D."/>
            <person name="Topham K."/>
            <person name="Topping I."/>
            <person name="Tsamla T."/>
            <person name="Vassiliev H."/>
            <person name="Vo A."/>
            <person name="Wangchuk T."/>
            <person name="Wangdi T."/>
            <person name="Weiand M."/>
            <person name="Wilkinson J."/>
            <person name="Wilson A."/>
            <person name="Yadav S."/>
            <person name="Young G."/>
            <person name="Yu Q."/>
            <person name="Zembek L."/>
            <person name="Zhong D."/>
            <person name="Zimmer A."/>
            <person name="Zwirko Z."/>
            <person name="Jaffe D.B."/>
            <person name="Alvarez P."/>
            <person name="Brockman W."/>
            <person name="Butler J."/>
            <person name="Chin C."/>
            <person name="Gnerre S."/>
            <person name="Grabherr M."/>
            <person name="Kleber M."/>
            <person name="Mauceli E."/>
            <person name="MacCallum I."/>
        </authorList>
    </citation>
    <scope>NUCLEOTIDE SEQUENCE [LARGE SCALE GENOMIC DNA]</scope>
    <source>
        <strain evidence="7">Tucson 15081-1352.22</strain>
    </source>
</reference>
<proteinExistence type="predicted"/>
<dbReference type="AlphaFoldDB" id="B4L1H3"/>
<dbReference type="OrthoDB" id="6380398at2759"/>
<evidence type="ECO:0000256" key="4">
    <source>
        <dbReference type="SAM" id="MobiDB-lite"/>
    </source>
</evidence>
<dbReference type="InterPro" id="IPR018114">
    <property type="entry name" value="TRYPSIN_HIS"/>
</dbReference>
<dbReference type="MEROPS" id="S01.A77"/>
<dbReference type="Gene3D" id="2.40.10.10">
    <property type="entry name" value="Trypsin-like serine proteases"/>
    <property type="match status" value="1"/>
</dbReference>
<dbReference type="InParanoid" id="B4L1H3"/>
<dbReference type="CDD" id="cd00190">
    <property type="entry name" value="Tryp_SPc"/>
    <property type="match status" value="1"/>
</dbReference>
<keyword evidence="1" id="KW-0645">Protease</keyword>
<dbReference type="PANTHER" id="PTHR24264">
    <property type="entry name" value="TRYPSIN-RELATED"/>
    <property type="match status" value="1"/>
</dbReference>
<evidence type="ECO:0000256" key="2">
    <source>
        <dbReference type="ARBA" id="ARBA00022801"/>
    </source>
</evidence>
<dbReference type="PROSITE" id="PS50240">
    <property type="entry name" value="TRYPSIN_DOM"/>
    <property type="match status" value="1"/>
</dbReference>
<evidence type="ECO:0000256" key="1">
    <source>
        <dbReference type="ARBA" id="ARBA00022670"/>
    </source>
</evidence>
<dbReference type="HOGENOM" id="CLU_006842_7_0_1"/>
<dbReference type="SMART" id="SM00020">
    <property type="entry name" value="Tryp_SPc"/>
    <property type="match status" value="1"/>
</dbReference>
<dbReference type="EMBL" id="CH933810">
    <property type="protein sequence ID" value="EDW06694.2"/>
    <property type="molecule type" value="Genomic_DNA"/>
</dbReference>
<accession>B4L1H3</accession>
<dbReference type="InterPro" id="IPR043504">
    <property type="entry name" value="Peptidase_S1_PA_chymotrypsin"/>
</dbReference>
<dbReference type="InterPro" id="IPR001314">
    <property type="entry name" value="Peptidase_S1A"/>
</dbReference>
<evidence type="ECO:0000313" key="7">
    <source>
        <dbReference type="Proteomes" id="UP000009192"/>
    </source>
</evidence>
<name>B4L1H3_DROMO</name>
<keyword evidence="7" id="KW-1185">Reference proteome</keyword>
<dbReference type="PRINTS" id="PR00722">
    <property type="entry name" value="CHYMOTRYPSIN"/>
</dbReference>